<evidence type="ECO:0000259" key="3">
    <source>
        <dbReference type="Pfam" id="PF02525"/>
    </source>
</evidence>
<dbReference type="GO" id="GO:0005829">
    <property type="term" value="C:cytosol"/>
    <property type="evidence" value="ECO:0007669"/>
    <property type="project" value="TreeGrafter"/>
</dbReference>
<dbReference type="PANTHER" id="PTHR10204:SF34">
    <property type="entry name" value="NAD(P)H DEHYDROGENASE [QUINONE] 1 ISOFORM 1"/>
    <property type="match status" value="1"/>
</dbReference>
<evidence type="ECO:0000256" key="2">
    <source>
        <dbReference type="ARBA" id="ARBA00023002"/>
    </source>
</evidence>
<evidence type="ECO:0000256" key="1">
    <source>
        <dbReference type="ARBA" id="ARBA00006252"/>
    </source>
</evidence>
<dbReference type="GO" id="GO:0003955">
    <property type="term" value="F:NAD(P)H dehydrogenase (quinone) activity"/>
    <property type="evidence" value="ECO:0007669"/>
    <property type="project" value="TreeGrafter"/>
</dbReference>
<evidence type="ECO:0000313" key="5">
    <source>
        <dbReference type="Proteomes" id="UP000186141"/>
    </source>
</evidence>
<dbReference type="InterPro" id="IPR029039">
    <property type="entry name" value="Flavoprotein-like_sf"/>
</dbReference>
<reference evidence="4 5" key="1">
    <citation type="submission" date="2017-01" db="EMBL/GenBank/DDBJ databases">
        <authorList>
            <person name="Mah S.A."/>
            <person name="Swanson W.J."/>
            <person name="Moy G.W."/>
            <person name="Vacquier V.D."/>
        </authorList>
    </citation>
    <scope>NUCLEOTIDE SEQUENCE [LARGE SCALE GENOMIC DNA]</scope>
    <source>
        <strain evidence="4 5">DSM 26375</strain>
    </source>
</reference>
<dbReference type="Pfam" id="PF02525">
    <property type="entry name" value="Flavodoxin_2"/>
    <property type="match status" value="1"/>
</dbReference>
<comment type="similarity">
    <text evidence="1">Belongs to the NAD(P)H dehydrogenase (quinone) family.</text>
</comment>
<evidence type="ECO:0000313" key="4">
    <source>
        <dbReference type="EMBL" id="SIT23409.1"/>
    </source>
</evidence>
<gene>
    <name evidence="4" type="ORF">SAMN05421774_11425</name>
</gene>
<dbReference type="AlphaFoldDB" id="A0A1N7QKS7"/>
<dbReference type="STRING" id="1086013.SAMN05421774_11425"/>
<dbReference type="Gene3D" id="3.40.50.360">
    <property type="match status" value="1"/>
</dbReference>
<dbReference type="RefSeq" id="WP_076534234.1">
    <property type="nucleotide sequence ID" value="NZ_BMEH01000014.1"/>
</dbReference>
<keyword evidence="5" id="KW-1185">Reference proteome</keyword>
<sequence>MMRCVLIDAHPDADRLSAHLLDTYAAALPPETEVVRLAIRDMDFTPDLSRGYEDVPPLEPDLAHALDAIERCDHLVLAFPLWWGAEPARLKGFWDRVLLPRRAFRYHTSDPWWDRLLRGRSADVIVTMDTPPLYLRLAYFDPLGWRYRRQLLGFVGFSPIRLLYFGMVRRGGAERNLPGWRARLAKAARSAKGLRRGKRSDQ</sequence>
<organism evidence="4 5">
    <name type="scientific">Gemmobacter megaterium</name>
    <dbReference type="NCBI Taxonomy" id="1086013"/>
    <lineage>
        <taxon>Bacteria</taxon>
        <taxon>Pseudomonadati</taxon>
        <taxon>Pseudomonadota</taxon>
        <taxon>Alphaproteobacteria</taxon>
        <taxon>Rhodobacterales</taxon>
        <taxon>Paracoccaceae</taxon>
        <taxon>Gemmobacter</taxon>
    </lineage>
</organism>
<protein>
    <submittedName>
        <fullName evidence="4">NAD(P)H dehydrogenase (Quinone)</fullName>
    </submittedName>
</protein>
<dbReference type="SUPFAM" id="SSF52218">
    <property type="entry name" value="Flavoproteins"/>
    <property type="match status" value="1"/>
</dbReference>
<dbReference type="InterPro" id="IPR051545">
    <property type="entry name" value="NAD(P)H_dehydrogenase_qn"/>
</dbReference>
<dbReference type="Proteomes" id="UP000186141">
    <property type="component" value="Unassembled WGS sequence"/>
</dbReference>
<feature type="domain" description="Flavodoxin-like fold" evidence="3">
    <location>
        <begin position="2"/>
        <end position="184"/>
    </location>
</feature>
<dbReference type="PANTHER" id="PTHR10204">
    <property type="entry name" value="NAD P H OXIDOREDUCTASE-RELATED"/>
    <property type="match status" value="1"/>
</dbReference>
<name>A0A1N7QKS7_9RHOB</name>
<accession>A0A1N7QKS7</accession>
<keyword evidence="2" id="KW-0560">Oxidoreductase</keyword>
<dbReference type="InterPro" id="IPR003680">
    <property type="entry name" value="Flavodoxin_fold"/>
</dbReference>
<proteinExistence type="inferred from homology"/>
<dbReference type="EMBL" id="FTOT01000014">
    <property type="protein sequence ID" value="SIT23409.1"/>
    <property type="molecule type" value="Genomic_DNA"/>
</dbReference>